<evidence type="ECO:0000313" key="1">
    <source>
        <dbReference type="EMBL" id="AZG14935.1"/>
    </source>
</evidence>
<organism evidence="1 2">
    <name type="scientific">Cupriavidus pauculus</name>
    <dbReference type="NCBI Taxonomy" id="82633"/>
    <lineage>
        <taxon>Bacteria</taxon>
        <taxon>Pseudomonadati</taxon>
        <taxon>Pseudomonadota</taxon>
        <taxon>Betaproteobacteria</taxon>
        <taxon>Burkholderiales</taxon>
        <taxon>Burkholderiaceae</taxon>
        <taxon>Cupriavidus</taxon>
    </lineage>
</organism>
<dbReference type="EMBL" id="CP033969">
    <property type="protein sequence ID" value="AZG14935.1"/>
    <property type="molecule type" value="Genomic_DNA"/>
</dbReference>
<reference evidence="2" key="1">
    <citation type="submission" date="2018-11" db="EMBL/GenBank/DDBJ databases">
        <title>FDA dAtabase for Regulatory Grade micrObial Sequences (FDA-ARGOS): Supporting development and validation of Infectious Disease Dx tests.</title>
        <authorList>
            <person name="Goldberg B."/>
            <person name="Campos J."/>
            <person name="Tallon L."/>
            <person name="Sadzewicz L."/>
            <person name="Zhao X."/>
            <person name="Vavikolanu K."/>
            <person name="Mehta A."/>
            <person name="Aluvathingal J."/>
            <person name="Nadendla S."/>
            <person name="Geyer C."/>
            <person name="Nandy P."/>
            <person name="Yan Y."/>
            <person name="Sichtig H."/>
        </authorList>
    </citation>
    <scope>NUCLEOTIDE SEQUENCE [LARGE SCALE GENOMIC DNA]</scope>
    <source>
        <strain evidence="2">FDAARGOS_614</strain>
    </source>
</reference>
<evidence type="ECO:0000313" key="2">
    <source>
        <dbReference type="Proteomes" id="UP000270411"/>
    </source>
</evidence>
<dbReference type="Proteomes" id="UP000270411">
    <property type="component" value="Chromosome 1"/>
</dbReference>
<accession>A0A3G8H3V2</accession>
<dbReference type="OrthoDB" id="8576398at2"/>
<dbReference type="RefSeq" id="WP_124684687.1">
    <property type="nucleotide sequence ID" value="NZ_CP033969.1"/>
</dbReference>
<dbReference type="KEGG" id="cpau:EHF44_16745"/>
<sequence>MTVVQAGQVNLTAQQVPGMIVAIQPPGPAPINGVPSNIGGIVGTAVWGPVGVPVMVSDYGGGAAIFGPMQARKYDLMTVLNWARLQGDVGAYQLVRVTDGTDVAATQTFGTNFVTLTSKYTGTLGNSISGTLAAGTAANTTKLTITMAGFQPEIYDNIPGTGATLRDNIVKAVNLGNSQFRGPSNMCVATAGAGTAAPALPATITLAGGTDGATTITGSVLVGVDTAPRKGMYALRNTGASVIALADCDDSTTWSTQVPFGLSEGAYMLLVGPAGDSITNAIATKASAGIDSYGAKVIHGDWVYVNDTTINQLRLISPQAFALGKMVNQSPQQSTLNKQLQGIVATQRTYNSQPYQKGDLLQLVQAGIDVLTNPSPGGKYFSFVLGLNSSSDAALREDSYTRLTNYIAFSIDQWGGKFVGELQGFDDEDETRAAAFAGLDQFMSAMKNVQPAMIDDYVVKLDKTNNPDDRIRAGWMQGNVQVRYLAVVRNFLVNLQGGQTTVIVKP</sequence>
<name>A0A3G8H3V2_9BURK</name>
<protein>
    <submittedName>
        <fullName evidence="1">Phage tail protein</fullName>
    </submittedName>
</protein>
<dbReference type="AlphaFoldDB" id="A0A3G8H3V2"/>
<gene>
    <name evidence="1" type="ORF">EHF44_16745</name>
</gene>
<proteinExistence type="predicted"/>